<keyword evidence="2" id="KW-0812">Transmembrane</keyword>
<comment type="caution">
    <text evidence="3">The sequence shown here is derived from an EMBL/GenBank/DDBJ whole genome shotgun (WGS) entry which is preliminary data.</text>
</comment>
<organism evidence="3 4">
    <name type="scientific">Ramlibacter ginsenosidimutans</name>
    <dbReference type="NCBI Taxonomy" id="502333"/>
    <lineage>
        <taxon>Bacteria</taxon>
        <taxon>Pseudomonadati</taxon>
        <taxon>Pseudomonadota</taxon>
        <taxon>Betaproteobacteria</taxon>
        <taxon>Burkholderiales</taxon>
        <taxon>Comamonadaceae</taxon>
        <taxon>Ramlibacter</taxon>
    </lineage>
</organism>
<evidence type="ECO:0000313" key="3">
    <source>
        <dbReference type="EMBL" id="MBK6005177.1"/>
    </source>
</evidence>
<dbReference type="AlphaFoldDB" id="A0A934WLJ9"/>
<evidence type="ECO:0000256" key="2">
    <source>
        <dbReference type="SAM" id="Phobius"/>
    </source>
</evidence>
<dbReference type="EMBL" id="JAEPWM010000001">
    <property type="protein sequence ID" value="MBK6005177.1"/>
    <property type="molecule type" value="Genomic_DNA"/>
</dbReference>
<accession>A0A934WLJ9</accession>
<evidence type="ECO:0000256" key="1">
    <source>
        <dbReference type="SAM" id="MobiDB-lite"/>
    </source>
</evidence>
<evidence type="ECO:0000313" key="4">
    <source>
        <dbReference type="Proteomes" id="UP000630528"/>
    </source>
</evidence>
<name>A0A934WLJ9_9BURK</name>
<feature type="compositionally biased region" description="Polar residues" evidence="1">
    <location>
        <begin position="138"/>
        <end position="158"/>
    </location>
</feature>
<reference evidence="3" key="2">
    <citation type="submission" date="2021-01" db="EMBL/GenBank/DDBJ databases">
        <authorList>
            <person name="Kang M."/>
        </authorList>
    </citation>
    <scope>NUCLEOTIDE SEQUENCE</scope>
    <source>
        <strain evidence="3">KACC 17527</strain>
    </source>
</reference>
<gene>
    <name evidence="3" type="ORF">JJB11_03655</name>
</gene>
<keyword evidence="2" id="KW-0472">Membrane</keyword>
<keyword evidence="2" id="KW-1133">Transmembrane helix</keyword>
<keyword evidence="4" id="KW-1185">Reference proteome</keyword>
<feature type="region of interest" description="Disordered" evidence="1">
    <location>
        <begin position="124"/>
        <end position="158"/>
    </location>
</feature>
<proteinExistence type="predicted"/>
<dbReference type="Proteomes" id="UP000630528">
    <property type="component" value="Unassembled WGS sequence"/>
</dbReference>
<feature type="transmembrane region" description="Helical" evidence="2">
    <location>
        <begin position="7"/>
        <end position="26"/>
    </location>
</feature>
<reference evidence="3" key="1">
    <citation type="journal article" date="2012" name="J. Microbiol. Biotechnol.">
        <title>Ramlibacter ginsenosidimutans sp. nov., with ginsenoside-converting activity.</title>
        <authorList>
            <person name="Wang L."/>
            <person name="An D.S."/>
            <person name="Kim S.G."/>
            <person name="Jin F.X."/>
            <person name="Kim S.C."/>
            <person name="Lee S.T."/>
            <person name="Im W.T."/>
        </authorList>
    </citation>
    <scope>NUCLEOTIDE SEQUENCE</scope>
    <source>
        <strain evidence="3">KACC 17527</strain>
    </source>
</reference>
<protein>
    <submittedName>
        <fullName evidence="3">Uncharacterized protein</fullName>
    </submittedName>
</protein>
<sequence length="158" mass="17687">MHESLERFAQWIAAATAAAVGAFWILRTQRRRRQRQEHVGRLAEEIVQVAQSIEVDLLSLPRTTESADLARLAADCRVRATSIGSSRCRTAQALNHAVGQLHEDHRRVVDLRWELDAVMAERRTGKPAPRSCKFATGSKPTRSRWATTGLHTRPSTLG</sequence>
<dbReference type="RefSeq" id="WP_201166529.1">
    <property type="nucleotide sequence ID" value="NZ_JAEPWM010000001.1"/>
</dbReference>